<dbReference type="Proteomes" id="UP000324748">
    <property type="component" value="Unassembled WGS sequence"/>
</dbReference>
<evidence type="ECO:0000313" key="4">
    <source>
        <dbReference type="Proteomes" id="UP000324748"/>
    </source>
</evidence>
<protein>
    <submittedName>
        <fullName evidence="3">Uncharacterized protein</fullName>
    </submittedName>
</protein>
<feature type="compositionally biased region" description="Polar residues" evidence="2">
    <location>
        <begin position="11"/>
        <end position="20"/>
    </location>
</feature>
<dbReference type="PANTHER" id="PTHR33069:SF3">
    <property type="entry name" value="DYNEIN HEAVY CHAIN TAIL DOMAIN-CONTAINING PROTEIN"/>
    <property type="match status" value="1"/>
</dbReference>
<feature type="compositionally biased region" description="Acidic residues" evidence="2">
    <location>
        <begin position="445"/>
        <end position="458"/>
    </location>
</feature>
<evidence type="ECO:0000256" key="1">
    <source>
        <dbReference type="SAM" id="Coils"/>
    </source>
</evidence>
<sequence>MDSGRIPTQPHMASQTNGTNPHELGREGLSDREKIKLYELEIEKLQASLGTSNYKLKKQSLLIRALHIQALGKAIPRLSAVRPVHKWQDRRNRDELGGADFRVERALLPRLRRRILEMTSVLEPSRFEEGIFSEHLETEVGWLDQIDADSCQVKSSVLIPRSEWKSYHLRGVPETVRHQELLRFKQGGRSPYILERYYYPEISWGADLIRDGLIRLYESHIETLQAAEPQSVSLKGTSLGDLLGLIDQMIWNLDHPRKVLQAKWQRVVREIEIMELAIIQFQKPEESRTDLNVEGIDHNIHLKSQYWIPRDEVEDFEIAFLQSYLPLLRVCRVLVNKLSSSASSTPLMAFYDDLNKLNRLYSDTEEMEDQLRKLTLLVLQLRSRRARIRSKDHLGLFRWLHSKIQTHLNSLNCGTDQTQIQKAREWCLMWEVQYNTALANFLDGELSESDGEEDDGSEATDSPFYGDDSTDEEEYDDDEDGW</sequence>
<feature type="coiled-coil region" evidence="1">
    <location>
        <begin position="354"/>
        <end position="384"/>
    </location>
</feature>
<feature type="region of interest" description="Disordered" evidence="2">
    <location>
        <begin position="445"/>
        <end position="482"/>
    </location>
</feature>
<comment type="caution">
    <text evidence="3">The sequence shown here is derived from an EMBL/GenBank/DDBJ whole genome shotgun (WGS) entry which is preliminary data.</text>
</comment>
<reference evidence="3 4" key="1">
    <citation type="submission" date="2019-05" db="EMBL/GenBank/DDBJ databases">
        <title>Emergence of the Ug99 lineage of the wheat stem rust pathogen through somatic hybridization.</title>
        <authorList>
            <person name="Li F."/>
            <person name="Upadhyaya N.M."/>
            <person name="Sperschneider J."/>
            <person name="Matny O."/>
            <person name="Nguyen-Phuc H."/>
            <person name="Mago R."/>
            <person name="Raley C."/>
            <person name="Miller M.E."/>
            <person name="Silverstein K.A.T."/>
            <person name="Henningsen E."/>
            <person name="Hirsch C.D."/>
            <person name="Visser B."/>
            <person name="Pretorius Z.A."/>
            <person name="Steffenson B.J."/>
            <person name="Schwessinger B."/>
            <person name="Dodds P.N."/>
            <person name="Figueroa M."/>
        </authorList>
    </citation>
    <scope>NUCLEOTIDE SEQUENCE [LARGE SCALE GENOMIC DNA]</scope>
    <source>
        <strain evidence="3">21-0</strain>
    </source>
</reference>
<keyword evidence="1" id="KW-0175">Coiled coil</keyword>
<feature type="region of interest" description="Disordered" evidence="2">
    <location>
        <begin position="1"/>
        <end position="27"/>
    </location>
</feature>
<name>A0A5B0P1E1_PUCGR</name>
<dbReference type="EMBL" id="VSWC01000079">
    <property type="protein sequence ID" value="KAA1094682.1"/>
    <property type="molecule type" value="Genomic_DNA"/>
</dbReference>
<dbReference type="AlphaFoldDB" id="A0A5B0P1E1"/>
<organism evidence="3 4">
    <name type="scientific">Puccinia graminis f. sp. tritici</name>
    <dbReference type="NCBI Taxonomy" id="56615"/>
    <lineage>
        <taxon>Eukaryota</taxon>
        <taxon>Fungi</taxon>
        <taxon>Dikarya</taxon>
        <taxon>Basidiomycota</taxon>
        <taxon>Pucciniomycotina</taxon>
        <taxon>Pucciniomycetes</taxon>
        <taxon>Pucciniales</taxon>
        <taxon>Pucciniaceae</taxon>
        <taxon>Puccinia</taxon>
    </lineage>
</organism>
<feature type="compositionally biased region" description="Acidic residues" evidence="2">
    <location>
        <begin position="468"/>
        <end position="482"/>
    </location>
</feature>
<evidence type="ECO:0000256" key="2">
    <source>
        <dbReference type="SAM" id="MobiDB-lite"/>
    </source>
</evidence>
<dbReference type="OrthoDB" id="2511077at2759"/>
<evidence type="ECO:0000313" key="3">
    <source>
        <dbReference type="EMBL" id="KAA1094682.1"/>
    </source>
</evidence>
<proteinExistence type="predicted"/>
<accession>A0A5B0P1E1</accession>
<keyword evidence="4" id="KW-1185">Reference proteome</keyword>
<gene>
    <name evidence="3" type="ORF">PGT21_028270</name>
</gene>
<dbReference type="PANTHER" id="PTHR33069">
    <property type="entry name" value="CHROMOSOME 7, WHOLE GENOME SHOTGUN SEQUENCE-RELATED"/>
    <property type="match status" value="1"/>
</dbReference>